<name>A0A8J7CFP6_9BACT</name>
<dbReference type="InterPro" id="IPR019554">
    <property type="entry name" value="Soluble_ligand-bd"/>
</dbReference>
<evidence type="ECO:0000313" key="5">
    <source>
        <dbReference type="EMBL" id="MBD3869779.1"/>
    </source>
</evidence>
<evidence type="ECO:0000259" key="4">
    <source>
        <dbReference type="Pfam" id="PF10531"/>
    </source>
</evidence>
<dbReference type="AlphaFoldDB" id="A0A8J7CFP6"/>
<evidence type="ECO:0000256" key="2">
    <source>
        <dbReference type="SAM" id="SignalP"/>
    </source>
</evidence>
<evidence type="ECO:0000259" key="3">
    <source>
        <dbReference type="Pfam" id="PF02563"/>
    </source>
</evidence>
<dbReference type="Pfam" id="PF10531">
    <property type="entry name" value="SLBB"/>
    <property type="match status" value="2"/>
</dbReference>
<dbReference type="GO" id="GO:0015159">
    <property type="term" value="F:polysaccharide transmembrane transporter activity"/>
    <property type="evidence" value="ECO:0007669"/>
    <property type="project" value="InterPro"/>
</dbReference>
<comment type="caution">
    <text evidence="5">The sequence shown here is derived from an EMBL/GenBank/DDBJ whole genome shotgun (WGS) entry which is preliminary data.</text>
</comment>
<feature type="domain" description="Soluble ligand binding" evidence="4">
    <location>
        <begin position="109"/>
        <end position="143"/>
    </location>
</feature>
<dbReference type="Proteomes" id="UP000598633">
    <property type="component" value="Unassembled WGS sequence"/>
</dbReference>
<feature type="signal peptide" evidence="2">
    <location>
        <begin position="1"/>
        <end position="20"/>
    </location>
</feature>
<evidence type="ECO:0000256" key="1">
    <source>
        <dbReference type="ARBA" id="ARBA00022729"/>
    </source>
</evidence>
<organism evidence="5 6">
    <name type="scientific">Candidatus Sulfomarinibacter kjeldsenii</name>
    <dbReference type="NCBI Taxonomy" id="2885994"/>
    <lineage>
        <taxon>Bacteria</taxon>
        <taxon>Pseudomonadati</taxon>
        <taxon>Acidobacteriota</taxon>
        <taxon>Thermoanaerobaculia</taxon>
        <taxon>Thermoanaerobaculales</taxon>
        <taxon>Candidatus Sulfomarinibacteraceae</taxon>
        <taxon>Candidatus Sulfomarinibacter</taxon>
    </lineage>
</organism>
<reference evidence="5 6" key="1">
    <citation type="submission" date="2020-08" db="EMBL/GenBank/DDBJ databases">
        <title>Acidobacteriota in marine sediments use diverse sulfur dissimilation pathways.</title>
        <authorList>
            <person name="Wasmund K."/>
        </authorList>
    </citation>
    <scope>NUCLEOTIDE SEQUENCE [LARGE SCALE GENOMIC DNA]</scope>
    <source>
        <strain evidence="5">MAG AM3-A</strain>
    </source>
</reference>
<gene>
    <name evidence="5" type="ORF">IFJ97_00270</name>
</gene>
<dbReference type="InterPro" id="IPR049712">
    <property type="entry name" value="Poly_export"/>
</dbReference>
<protein>
    <submittedName>
        <fullName evidence="5">SLBB domain-containing protein</fullName>
    </submittedName>
</protein>
<evidence type="ECO:0000313" key="6">
    <source>
        <dbReference type="Proteomes" id="UP000598633"/>
    </source>
</evidence>
<dbReference type="PANTHER" id="PTHR33619:SF3">
    <property type="entry name" value="POLYSACCHARIDE EXPORT PROTEIN GFCE-RELATED"/>
    <property type="match status" value="1"/>
</dbReference>
<dbReference type="Gene3D" id="3.10.560.10">
    <property type="entry name" value="Outer membrane lipoprotein wza domain like"/>
    <property type="match status" value="2"/>
</dbReference>
<dbReference type="EMBL" id="JACXWA010000005">
    <property type="protein sequence ID" value="MBD3869779.1"/>
    <property type="molecule type" value="Genomic_DNA"/>
</dbReference>
<accession>A0A8J7CFP6</accession>
<sequence length="277" mass="30107">MRFWSTVFLFVFLAALPVGAQEELKTESAGYQVGIGDVIEITAFQEEEITGEFLVEASGAISFPLLGPVPVVGMTSASISAALEELLERDFYVDVQLKVKVEVFASQPVTLLGEVQAPGTYYLEGRTTLTDLLSKAGGLKSSAGPVLELRRTSRIEGEGPPEPMIFETAKLSTGEIGRDLFLQAGDVLYVSPKQIYFITGEVARPGQYEISLGMTLMQALSHAGGVGKFASQVIEIHREEAGEKRILSFDLSHIRKGRLADPAVISGDVIFVKRRFF</sequence>
<keyword evidence="1 2" id="KW-0732">Signal</keyword>
<dbReference type="InterPro" id="IPR003715">
    <property type="entry name" value="Poly_export_N"/>
</dbReference>
<feature type="domain" description="Polysaccharide export protein N-terminal" evidence="3">
    <location>
        <begin position="27"/>
        <end position="101"/>
    </location>
</feature>
<dbReference type="Pfam" id="PF02563">
    <property type="entry name" value="Poly_export"/>
    <property type="match status" value="1"/>
</dbReference>
<feature type="chain" id="PRO_5035228091" evidence="2">
    <location>
        <begin position="21"/>
        <end position="277"/>
    </location>
</feature>
<dbReference type="PANTHER" id="PTHR33619">
    <property type="entry name" value="POLYSACCHARIDE EXPORT PROTEIN GFCE-RELATED"/>
    <property type="match status" value="1"/>
</dbReference>
<proteinExistence type="predicted"/>
<feature type="domain" description="Soluble ligand binding" evidence="4">
    <location>
        <begin position="196"/>
        <end position="244"/>
    </location>
</feature>